<name>A0A2B7I5I5_CUTAC</name>
<dbReference type="EMBL" id="MVCE01000005">
    <property type="protein sequence ID" value="PGF32521.1"/>
    <property type="molecule type" value="Genomic_DNA"/>
</dbReference>
<dbReference type="Pfam" id="PF11222">
    <property type="entry name" value="DUF3017"/>
    <property type="match status" value="1"/>
</dbReference>
<dbReference type="Proteomes" id="UP000226191">
    <property type="component" value="Unassembled WGS sequence"/>
</dbReference>
<proteinExistence type="predicted"/>
<evidence type="ECO:0000313" key="5">
    <source>
        <dbReference type="Proteomes" id="UP000226191"/>
    </source>
</evidence>
<organism evidence="4 5">
    <name type="scientific">Cutibacterium acnes</name>
    <name type="common">Propionibacterium acnes</name>
    <dbReference type="NCBI Taxonomy" id="1747"/>
    <lineage>
        <taxon>Bacteria</taxon>
        <taxon>Bacillati</taxon>
        <taxon>Actinomycetota</taxon>
        <taxon>Actinomycetes</taxon>
        <taxon>Propionibacteriales</taxon>
        <taxon>Propionibacteriaceae</taxon>
        <taxon>Cutibacterium</taxon>
    </lineage>
</organism>
<feature type="transmembrane region" description="Helical" evidence="2">
    <location>
        <begin position="35"/>
        <end position="53"/>
    </location>
</feature>
<keyword evidence="2" id="KW-1133">Transmembrane helix</keyword>
<sequence length="112" mass="12152">MRQPRHAAEAPVSTATRHARRSERCAESKEHLQSWWALTVCLLGVAASAIVMGTGHWRRGAMVFAASVLMAGILRVVLPEQSAGLLAVRTRWIDSVLLLGLGAVMVVVILTR</sequence>
<dbReference type="RefSeq" id="WP_002550377.1">
    <property type="nucleotide sequence ID" value="NZ_AP019664.1"/>
</dbReference>
<dbReference type="GeneID" id="92858379"/>
<dbReference type="EMBL" id="CP031442">
    <property type="protein sequence ID" value="AXM07641.1"/>
    <property type="molecule type" value="Genomic_DNA"/>
</dbReference>
<gene>
    <name evidence="4" type="ORF">B1B09_10450</name>
    <name evidence="3" type="ORF">DXN06_11355</name>
</gene>
<reference evidence="4 5" key="1">
    <citation type="submission" date="2017-02" db="EMBL/GenBank/DDBJ databases">
        <title>Prevalence of linear plasmids in Cutibacterium acnes isolates obtained from cancerous prostatic tissue.</title>
        <authorList>
            <person name="Davidsson S."/>
            <person name="Bruggemann H."/>
        </authorList>
    </citation>
    <scope>NUCLEOTIDE SEQUENCE [LARGE SCALE GENOMIC DNA]</scope>
    <source>
        <strain evidence="4 5">11-78</strain>
    </source>
</reference>
<dbReference type="OrthoDB" id="3732655at2"/>
<dbReference type="Proteomes" id="UP000256621">
    <property type="component" value="Chromosome"/>
</dbReference>
<evidence type="ECO:0000313" key="3">
    <source>
        <dbReference type="EMBL" id="AXM07641.1"/>
    </source>
</evidence>
<keyword evidence="2" id="KW-0812">Transmembrane</keyword>
<dbReference type="InterPro" id="IPR021385">
    <property type="entry name" value="DUF3017"/>
</dbReference>
<evidence type="ECO:0000313" key="6">
    <source>
        <dbReference type="Proteomes" id="UP000256621"/>
    </source>
</evidence>
<evidence type="ECO:0000256" key="2">
    <source>
        <dbReference type="SAM" id="Phobius"/>
    </source>
</evidence>
<accession>A0A2B7I5I5</accession>
<feature type="transmembrane region" description="Helical" evidence="2">
    <location>
        <begin position="60"/>
        <end position="78"/>
    </location>
</feature>
<dbReference type="AlphaFoldDB" id="A0A2B7I5I5"/>
<keyword evidence="2" id="KW-0472">Membrane</keyword>
<feature type="region of interest" description="Disordered" evidence="1">
    <location>
        <begin position="1"/>
        <end position="21"/>
    </location>
</feature>
<feature type="transmembrane region" description="Helical" evidence="2">
    <location>
        <begin position="90"/>
        <end position="110"/>
    </location>
</feature>
<evidence type="ECO:0000313" key="4">
    <source>
        <dbReference type="EMBL" id="PGF32521.1"/>
    </source>
</evidence>
<evidence type="ECO:0000256" key="1">
    <source>
        <dbReference type="SAM" id="MobiDB-lite"/>
    </source>
</evidence>
<protein>
    <submittedName>
        <fullName evidence="3">DUF3017 domain-containing protein</fullName>
    </submittedName>
</protein>
<reference evidence="3 6" key="2">
    <citation type="submission" date="2018-08" db="EMBL/GenBank/DDBJ databases">
        <title>Genome sequencing of Cutibacterium acnes KCOM 1315.</title>
        <authorList>
            <person name="Kook J.-K."/>
            <person name="Park S.-N."/>
            <person name="Lim Y.K."/>
        </authorList>
    </citation>
    <scope>NUCLEOTIDE SEQUENCE [LARGE SCALE GENOMIC DNA]</scope>
    <source>
        <strain evidence="3 6">KCOM 1315</strain>
    </source>
</reference>